<sequence>MLKKLLLLIIPVVAFVAGAFGGAILKPGSPDADTPAHESGHGEATAGESADGETHETASHGEAEHEAETHGEAAHDAASADGHGGEGKDHGGGGKSGPAWFTFPSQFFVPLARAGDSDGLMILTLSLETTGAEMAALAAQEHRLRDVLLRQLLIAANTGGFDGNYTTEGRMRGLRKDLLKAVQASVGPLVSNVLIEDIARQSN</sequence>
<evidence type="ECO:0000256" key="1">
    <source>
        <dbReference type="SAM" id="MobiDB-lite"/>
    </source>
</evidence>
<dbReference type="EMBL" id="QOKZ01000007">
    <property type="protein sequence ID" value="RMC33283.1"/>
    <property type="molecule type" value="Genomic_DNA"/>
</dbReference>
<dbReference type="RefSeq" id="WP_122113594.1">
    <property type="nucleotide sequence ID" value="NZ_QOKZ01000007.1"/>
</dbReference>
<evidence type="ECO:0008006" key="4">
    <source>
        <dbReference type="Google" id="ProtNLM"/>
    </source>
</evidence>
<organism evidence="2 3">
    <name type="scientific">Paracoccus alkanivorans</name>
    <dbReference type="NCBI Taxonomy" id="2116655"/>
    <lineage>
        <taxon>Bacteria</taxon>
        <taxon>Pseudomonadati</taxon>
        <taxon>Pseudomonadota</taxon>
        <taxon>Alphaproteobacteria</taxon>
        <taxon>Rhodobacterales</taxon>
        <taxon>Paracoccaceae</taxon>
        <taxon>Paracoccus</taxon>
    </lineage>
</organism>
<dbReference type="Proteomes" id="UP000273516">
    <property type="component" value="Unassembled WGS sequence"/>
</dbReference>
<gene>
    <name evidence="2" type="ORF">C9E81_17275</name>
</gene>
<keyword evidence="3" id="KW-1185">Reference proteome</keyword>
<protein>
    <recommendedName>
        <fullName evidence="4">Flagellar protein FliL</fullName>
    </recommendedName>
</protein>
<dbReference type="AlphaFoldDB" id="A0A3M0M7U7"/>
<proteinExistence type="predicted"/>
<evidence type="ECO:0000313" key="3">
    <source>
        <dbReference type="Proteomes" id="UP000273516"/>
    </source>
</evidence>
<evidence type="ECO:0000313" key="2">
    <source>
        <dbReference type="EMBL" id="RMC33283.1"/>
    </source>
</evidence>
<accession>A0A3M0M7U7</accession>
<dbReference type="OrthoDB" id="7864548at2"/>
<name>A0A3M0M7U7_9RHOB</name>
<comment type="caution">
    <text evidence="2">The sequence shown here is derived from an EMBL/GenBank/DDBJ whole genome shotgun (WGS) entry which is preliminary data.</text>
</comment>
<feature type="compositionally biased region" description="Basic and acidic residues" evidence="1">
    <location>
        <begin position="83"/>
        <end position="92"/>
    </location>
</feature>
<feature type="compositionally biased region" description="Basic and acidic residues" evidence="1">
    <location>
        <begin position="52"/>
        <end position="75"/>
    </location>
</feature>
<reference evidence="2 3" key="1">
    <citation type="submission" date="2018-07" db="EMBL/GenBank/DDBJ databases">
        <authorList>
            <person name="Zhang Y."/>
            <person name="Wang L."/>
            <person name="Ma S."/>
        </authorList>
    </citation>
    <scope>NUCLEOTIDE SEQUENCE [LARGE SCALE GENOMIC DNA]</scope>
    <source>
        <strain evidence="2 3">4-2</strain>
    </source>
</reference>
<feature type="region of interest" description="Disordered" evidence="1">
    <location>
        <begin position="30"/>
        <end position="96"/>
    </location>
</feature>